<gene>
    <name evidence="2" type="ORF">I5U13_08285</name>
    <name evidence="3" type="ORF">NCTC10036_03288</name>
</gene>
<evidence type="ECO:0000256" key="1">
    <source>
        <dbReference type="SAM" id="Phobius"/>
    </source>
</evidence>
<accession>A0A3S4WYD9</accession>
<evidence type="ECO:0000313" key="2">
    <source>
        <dbReference type="EMBL" id="MBH1929659.1"/>
    </source>
</evidence>
<keyword evidence="1" id="KW-0812">Transmembrane</keyword>
<keyword evidence="1" id="KW-0472">Membrane</keyword>
<feature type="transmembrane region" description="Helical" evidence="1">
    <location>
        <begin position="48"/>
        <end position="66"/>
    </location>
</feature>
<name>A0A3S4WYD9_SERRU</name>
<organism evidence="3 4">
    <name type="scientific">Serratia rubidaea</name>
    <name type="common">Serratia marinorubra</name>
    <dbReference type="NCBI Taxonomy" id="61652"/>
    <lineage>
        <taxon>Bacteria</taxon>
        <taxon>Pseudomonadati</taxon>
        <taxon>Pseudomonadota</taxon>
        <taxon>Gammaproteobacteria</taxon>
        <taxon>Enterobacterales</taxon>
        <taxon>Yersiniaceae</taxon>
        <taxon>Serratia</taxon>
    </lineage>
</organism>
<sequence>MESDKKEKLSIGKRIFHSFLEYAVSLLGGALVFLCIYWFFHFETWHERFIYIAISIAAVYLIVKILPDRPDE</sequence>
<dbReference type="EMBL" id="LR134493">
    <property type="protein sequence ID" value="VEI68375.1"/>
    <property type="molecule type" value="Genomic_DNA"/>
</dbReference>
<feature type="transmembrane region" description="Helical" evidence="1">
    <location>
        <begin position="20"/>
        <end position="42"/>
    </location>
</feature>
<evidence type="ECO:0000313" key="5">
    <source>
        <dbReference type="Proteomes" id="UP000624159"/>
    </source>
</evidence>
<proteinExistence type="predicted"/>
<dbReference type="Proteomes" id="UP000281904">
    <property type="component" value="Chromosome"/>
</dbReference>
<dbReference type="RefSeq" id="WP_126531964.1">
    <property type="nucleotide sequence ID" value="NZ_JADULK010000003.1"/>
</dbReference>
<dbReference type="Proteomes" id="UP000624159">
    <property type="component" value="Unassembled WGS sequence"/>
</dbReference>
<keyword evidence="5" id="KW-1185">Reference proteome</keyword>
<dbReference type="AlphaFoldDB" id="A0A3S4WYD9"/>
<evidence type="ECO:0000313" key="3">
    <source>
        <dbReference type="EMBL" id="VEI68375.1"/>
    </source>
</evidence>
<dbReference type="EMBL" id="JADULK010000003">
    <property type="protein sequence ID" value="MBH1929659.1"/>
    <property type="molecule type" value="Genomic_DNA"/>
</dbReference>
<keyword evidence="1" id="KW-1133">Transmembrane helix</keyword>
<reference evidence="3 4" key="1">
    <citation type="submission" date="2018-12" db="EMBL/GenBank/DDBJ databases">
        <authorList>
            <consortium name="Pathogen Informatics"/>
        </authorList>
    </citation>
    <scope>NUCLEOTIDE SEQUENCE [LARGE SCALE GENOMIC DNA]</scope>
    <source>
        <strain evidence="3 4">NCTC10036</strain>
    </source>
</reference>
<evidence type="ECO:0000313" key="4">
    <source>
        <dbReference type="Proteomes" id="UP000281904"/>
    </source>
</evidence>
<reference evidence="2 5" key="2">
    <citation type="submission" date="2020-11" db="EMBL/GenBank/DDBJ databases">
        <title>Enhanced detection system for hospital associated transmission using whole genome sequencing surveillance.</title>
        <authorList>
            <person name="Harrison L.H."/>
            <person name="Van Tyne D."/>
            <person name="Marsh J.W."/>
            <person name="Griffith M.P."/>
            <person name="Snyder D.J."/>
            <person name="Cooper V.S."/>
            <person name="Mustapha M."/>
        </authorList>
    </citation>
    <scope>NUCLEOTIDE SEQUENCE [LARGE SCALE GENOMIC DNA]</scope>
    <source>
        <strain evidence="2 5">SER00230</strain>
    </source>
</reference>
<protein>
    <submittedName>
        <fullName evidence="3">Uncharacterized protein</fullName>
    </submittedName>
</protein>